<evidence type="ECO:0000259" key="10">
    <source>
        <dbReference type="Pfam" id="PF23389"/>
    </source>
</evidence>
<dbReference type="GO" id="GO:0005929">
    <property type="term" value="C:cilium"/>
    <property type="evidence" value="ECO:0007669"/>
    <property type="project" value="UniProtKB-SubCell"/>
</dbReference>
<dbReference type="SMART" id="SM00320">
    <property type="entry name" value="WD40"/>
    <property type="match status" value="4"/>
</dbReference>
<evidence type="ECO:0000256" key="8">
    <source>
        <dbReference type="SAM" id="Coils"/>
    </source>
</evidence>
<dbReference type="Pfam" id="PF15911">
    <property type="entry name" value="Beta-prop_WDR19_2nd"/>
    <property type="match status" value="1"/>
</dbReference>
<dbReference type="InterPro" id="IPR057855">
    <property type="entry name" value="Beta-prop_WDR19_1st"/>
</dbReference>
<dbReference type="FunFam" id="1.25.40.470:FF:000009">
    <property type="entry name" value="WD repeat-containing protein 19 isoform X1"/>
    <property type="match status" value="1"/>
</dbReference>
<dbReference type="Gene3D" id="1.25.40.470">
    <property type="match status" value="2"/>
</dbReference>
<evidence type="ECO:0000256" key="6">
    <source>
        <dbReference type="ARBA" id="ARBA00023069"/>
    </source>
</evidence>
<evidence type="ECO:0000256" key="2">
    <source>
        <dbReference type="ARBA" id="ARBA00022574"/>
    </source>
</evidence>
<dbReference type="Pfam" id="PF23389">
    <property type="entry name" value="Beta-prop_WDR19_1st"/>
    <property type="match status" value="1"/>
</dbReference>
<dbReference type="InterPro" id="IPR011990">
    <property type="entry name" value="TPR-like_helical_dom_sf"/>
</dbReference>
<dbReference type="PANTHER" id="PTHR14920:SF0">
    <property type="entry name" value="WD REPEAT DOMAIN 19"/>
    <property type="match status" value="1"/>
</dbReference>
<feature type="domain" description="IF140/IFT172/WDR19 TPR" evidence="11">
    <location>
        <begin position="854"/>
        <end position="1183"/>
    </location>
</feature>
<dbReference type="Gene3D" id="2.130.10.10">
    <property type="entry name" value="YVTN repeat-like/Quinoprotein amine dehydrogenase"/>
    <property type="match status" value="1"/>
</dbReference>
<evidence type="ECO:0000256" key="1">
    <source>
        <dbReference type="ARBA" id="ARBA00004138"/>
    </source>
</evidence>
<keyword evidence="4" id="KW-0970">Cilium biogenesis/degradation</keyword>
<feature type="domain" description="WDR19 first beta-propeller" evidence="10">
    <location>
        <begin position="18"/>
        <end position="337"/>
    </location>
</feature>
<dbReference type="InterPro" id="IPR015943">
    <property type="entry name" value="WD40/YVTN_repeat-like_dom_sf"/>
</dbReference>
<feature type="domain" description="WDR19 WD40 repeat" evidence="9">
    <location>
        <begin position="358"/>
        <end position="631"/>
    </location>
</feature>
<organism evidence="12">
    <name type="scientific">Palpitomonas bilix</name>
    <dbReference type="NCBI Taxonomy" id="652834"/>
    <lineage>
        <taxon>Eukaryota</taxon>
        <taxon>Eukaryota incertae sedis</taxon>
    </lineage>
</organism>
<keyword evidence="8" id="KW-0175">Coiled coil</keyword>
<gene>
    <name evidence="12" type="ORF">PBIL07802_LOCUS27316</name>
</gene>
<evidence type="ECO:0000313" key="12">
    <source>
        <dbReference type="EMBL" id="CAE0264982.1"/>
    </source>
</evidence>
<evidence type="ECO:0000256" key="3">
    <source>
        <dbReference type="ARBA" id="ARBA00022737"/>
    </source>
</evidence>
<keyword evidence="2" id="KW-0853">WD repeat</keyword>
<evidence type="ECO:0000256" key="7">
    <source>
        <dbReference type="ARBA" id="ARBA00023273"/>
    </source>
</evidence>
<dbReference type="InterPro" id="IPR036322">
    <property type="entry name" value="WD40_repeat_dom_sf"/>
</dbReference>
<sequence length="1353" mass="149871">MKQIFSVTQRQHGPGIPLFAWNCESSFLATCGENGIVYILDRRGDAVDDIGLDNGSGIAALEWDSEGNYLAVVQNGSSKLIIWSAFDRKKTVVDTQMTGHCAGKWSKTSPIICIGTIKGNILIYNHATTRKIPVMGKHTKRISAISWSNDNKIALGSEDRQISISNADGDGIMSTGVKYEPVEMQFVSSRTGVDSVVSINTGRKTLLLVDLNDSSDPIELAFPGKYGNIACYDHFGDGYVLVGFSNGYINVISIREDERGNELFQRRMFDDTVAGIMYSAQLNRAAIVGESRLRVLERSGDTWDEVADDSFSFNGNITHDVAWTDDGSLLTVSMVDGTVHTFLAKLPILNDANDTRVVTLTSLREFSISDVVMTDDHPVKVEVDTEPAFVSLGPSHLALGMNNIASYYHVEGRRPARLLFKKEYTGSITTVKLNRDYAAVLCQGRVQVHPLDANTSMESTVFPEKEGEVDVTCIATTPEFLIYGTKKGVVAFVSLADMAMVNEYKHECGIKKVFPNPAGTRMVFIDETSAGFIYNPVNDHKIPVPDFRSTTEKIMWDSADWGVFVALDKGTNERMILTTYVYSPMSLHGPTINAIGHTKMSHAMSPIVAFNGLITVQLSNGALTNTVLTTHDALGSAGKLSSEKLARSFKQNVLLKRFKDAWDLACTLNSNTYWKELSMSALDALDVPLALRVSRQLKDPALVLALQQIQKVEDKNVLAGHIALLTGKYDQAQELFLSGSAPLAALEMRKDLMQWEQAMRLAQTLSPESIPLISRQYASQLEFQGDYVAALDMYERGLSQVNSLLDDPVATPAERDPEKHIAECRAGLARNTLRLGDIKRGIRLVNESGNINLYRDCAAILEGMKQWSDAAALYERCKAYDKAVSLYLQTKNYNAAEALIEHITSPKLLSQFARAREAQKQYKEAEKAYERAKDMDSVVRLNLEKLSRPEKAFPIVRQTRSLEGAKLVAAFCKERGDFRGAVEFLLIAKDSSGAFECAQSHDLMDVYAEGVGTDGTTEQFQAIAQYYEAQGQYGKAGDFFAKCGHESRALRYYLQSGEAMLDKAIDLVGRVRKDALTQTLIDALMGESDGMPKDPKYIFRLYLALGNYVQAAKTAVIIARQEQELGNYKVAHSILFDMHQDLVKQQTKIPDDLLSTLRLLHSYILVKVHVKKSDHKGAAKMLTRVSKSISRFPAHIVPILTSTVIECQRAGYKKSALEFATMLMRPEYRPHINASYKKKIEVVVRRPDRSEEPEETSPCPFCASDLPQTALECDSCKSKIPYCAISGKHMVASDWSQCPRCSFPCLHSEILSHVAAGMGCPMCGCTADAMKEGIQKIADWKATLKRPEEKKEE</sequence>
<dbReference type="InterPro" id="IPR001680">
    <property type="entry name" value="WD40_rpt"/>
</dbReference>
<comment type="subcellular location">
    <subcellularLocation>
        <location evidence="1">Cell projection</location>
        <location evidence="1">Cilium</location>
    </subcellularLocation>
</comment>
<dbReference type="InterPro" id="IPR056168">
    <property type="entry name" value="TPR_IF140/IFT172/WDR19"/>
</dbReference>
<evidence type="ECO:0000256" key="4">
    <source>
        <dbReference type="ARBA" id="ARBA00022794"/>
    </source>
</evidence>
<dbReference type="GO" id="GO:0008104">
    <property type="term" value="P:intracellular protein localization"/>
    <property type="evidence" value="ECO:0007669"/>
    <property type="project" value="UniProtKB-ARBA"/>
</dbReference>
<dbReference type="GO" id="GO:0030991">
    <property type="term" value="C:intraciliary transport particle A"/>
    <property type="evidence" value="ECO:0007669"/>
    <property type="project" value="TreeGrafter"/>
</dbReference>
<dbReference type="SUPFAM" id="SSF48452">
    <property type="entry name" value="TPR-like"/>
    <property type="match status" value="1"/>
</dbReference>
<name>A0A7S3LUV7_9EUKA</name>
<protein>
    <recommendedName>
        <fullName evidence="13">WD repeat-containing protein 19</fullName>
    </recommendedName>
</protein>
<accession>A0A7S3LUV7</accession>
<evidence type="ECO:0008006" key="13">
    <source>
        <dbReference type="Google" id="ProtNLM"/>
    </source>
</evidence>
<evidence type="ECO:0000259" key="11">
    <source>
        <dbReference type="Pfam" id="PF24762"/>
    </source>
</evidence>
<keyword evidence="6" id="KW-0969">Cilium</keyword>
<evidence type="ECO:0000256" key="5">
    <source>
        <dbReference type="ARBA" id="ARBA00022803"/>
    </source>
</evidence>
<reference evidence="12" key="1">
    <citation type="submission" date="2021-01" db="EMBL/GenBank/DDBJ databases">
        <authorList>
            <person name="Corre E."/>
            <person name="Pelletier E."/>
            <person name="Niang G."/>
            <person name="Scheremetjew M."/>
            <person name="Finn R."/>
            <person name="Kale V."/>
            <person name="Holt S."/>
            <person name="Cochrane G."/>
            <person name="Meng A."/>
            <person name="Brown T."/>
            <person name="Cohen L."/>
        </authorList>
    </citation>
    <scope>NUCLEOTIDE SEQUENCE</scope>
    <source>
        <strain evidence="12">NIES-2562</strain>
    </source>
</reference>
<dbReference type="PANTHER" id="PTHR14920">
    <property type="entry name" value="OSMOTIC AVOIDANCE ABNORMAL PROTEIN 1/WD REPEAT MEMBRANE PROTEIN"/>
    <property type="match status" value="1"/>
</dbReference>
<dbReference type="SUPFAM" id="SSF69322">
    <property type="entry name" value="Tricorn protease domain 2"/>
    <property type="match status" value="1"/>
</dbReference>
<keyword evidence="7" id="KW-0966">Cell projection</keyword>
<dbReference type="InterPro" id="IPR039468">
    <property type="entry name" value="WDR19_WD40_rpt"/>
</dbReference>
<dbReference type="GO" id="GO:0035721">
    <property type="term" value="P:intraciliary retrograde transport"/>
    <property type="evidence" value="ECO:0007669"/>
    <property type="project" value="InterPro"/>
</dbReference>
<dbReference type="EMBL" id="HBIB01041750">
    <property type="protein sequence ID" value="CAE0264982.1"/>
    <property type="molecule type" value="Transcribed_RNA"/>
</dbReference>
<keyword evidence="5" id="KW-0802">TPR repeat</keyword>
<evidence type="ECO:0000259" key="9">
    <source>
        <dbReference type="Pfam" id="PF15911"/>
    </source>
</evidence>
<keyword evidence="3" id="KW-0677">Repeat</keyword>
<dbReference type="GO" id="GO:0060271">
    <property type="term" value="P:cilium assembly"/>
    <property type="evidence" value="ECO:0007669"/>
    <property type="project" value="TreeGrafter"/>
</dbReference>
<dbReference type="SUPFAM" id="SSF50978">
    <property type="entry name" value="WD40 repeat-like"/>
    <property type="match status" value="1"/>
</dbReference>
<dbReference type="Pfam" id="PF24762">
    <property type="entry name" value="TPR_IF140-IFT172"/>
    <property type="match status" value="1"/>
</dbReference>
<dbReference type="InterPro" id="IPR040379">
    <property type="entry name" value="WDR19/dyf-2"/>
</dbReference>
<feature type="coiled-coil region" evidence="8">
    <location>
        <begin position="908"/>
        <end position="935"/>
    </location>
</feature>
<proteinExistence type="predicted"/>